<keyword evidence="2" id="KW-0358">Heparin-binding</keyword>
<feature type="compositionally biased region" description="Basic and acidic residues" evidence="9">
    <location>
        <begin position="296"/>
        <end position="326"/>
    </location>
</feature>
<feature type="domain" description="Kazal-like" evidence="12">
    <location>
        <begin position="61"/>
        <end position="108"/>
    </location>
</feature>
<accession>A0A9X0A3G3</accession>
<feature type="chain" id="PRO_5040900667" description="Follistatin-related protein 1" evidence="10">
    <location>
        <begin position="25"/>
        <end position="363"/>
    </location>
</feature>
<dbReference type="GO" id="GO:0008201">
    <property type="term" value="F:heparin binding"/>
    <property type="evidence" value="ECO:0007669"/>
    <property type="project" value="UniProtKB-KW"/>
</dbReference>
<feature type="signal peptide" evidence="10">
    <location>
        <begin position="1"/>
        <end position="24"/>
    </location>
</feature>
<dbReference type="PANTHER" id="PTHR10913:SF81">
    <property type="entry name" value="KAZAL-LIKE DOMAIN-CONTAINING PROTEIN"/>
    <property type="match status" value="1"/>
</dbReference>
<evidence type="ECO:0000256" key="1">
    <source>
        <dbReference type="ARBA" id="ARBA00019697"/>
    </source>
</evidence>
<dbReference type="PANTHER" id="PTHR10913">
    <property type="entry name" value="FOLLISTATIN-RELATED"/>
    <property type="match status" value="1"/>
</dbReference>
<gene>
    <name evidence="13" type="primary">FSTL1</name>
    <name evidence="13" type="ORF">OS493_010337</name>
</gene>
<reference evidence="13" key="1">
    <citation type="submission" date="2023-01" db="EMBL/GenBank/DDBJ databases">
        <title>Genome assembly of the deep-sea coral Lophelia pertusa.</title>
        <authorList>
            <person name="Herrera S."/>
            <person name="Cordes E."/>
        </authorList>
    </citation>
    <scope>NUCLEOTIDE SEQUENCE</scope>
    <source>
        <strain evidence="13">USNM1676648</strain>
        <tissue evidence="13">Polyp</tissue>
    </source>
</reference>
<dbReference type="SUPFAM" id="SSF47473">
    <property type="entry name" value="EF-hand"/>
    <property type="match status" value="1"/>
</dbReference>
<dbReference type="Pfam" id="PF23564">
    <property type="entry name" value="EF-hand_FSTL1"/>
    <property type="match status" value="1"/>
</dbReference>
<dbReference type="GO" id="GO:0030510">
    <property type="term" value="P:regulation of BMP signaling pathway"/>
    <property type="evidence" value="ECO:0007669"/>
    <property type="project" value="TreeGrafter"/>
</dbReference>
<dbReference type="EMBL" id="MU825400">
    <property type="protein sequence ID" value="KAJ7392686.1"/>
    <property type="molecule type" value="Genomic_DNA"/>
</dbReference>
<dbReference type="GO" id="GO:0005615">
    <property type="term" value="C:extracellular space"/>
    <property type="evidence" value="ECO:0007669"/>
    <property type="project" value="TreeGrafter"/>
</dbReference>
<proteinExistence type="predicted"/>
<feature type="region of interest" description="Disordered" evidence="9">
    <location>
        <begin position="284"/>
        <end position="363"/>
    </location>
</feature>
<evidence type="ECO:0000256" key="9">
    <source>
        <dbReference type="SAM" id="MobiDB-lite"/>
    </source>
</evidence>
<keyword evidence="3 10" id="KW-0732">Signal</keyword>
<keyword evidence="14" id="KW-1185">Reference proteome</keyword>
<comment type="function">
    <text evidence="7">Secreted glycoprotein that is involved in various physiological processes, such as angiogenesis, regulation of the immune response, cell proliferation and differentiation. Plays a role in the development of the central nervous system, skeletal system, lungs, and ureter. Promotes endothelial cell survival, migration and differentiation into network structures in an AKT-dependent manner. Also promotes survival of cardiac myocytes. Initiates various signaling cascades by activating different receptors on the cell surface such as DIP2A, TLR4 or BMP receptors.</text>
</comment>
<dbReference type="FunFam" id="3.30.60.30:FF:000024">
    <property type="entry name" value="Transmembrane agrin"/>
    <property type="match status" value="1"/>
</dbReference>
<sequence>MRAFLVSFLLWNLAFLATTGESRSAEKDNELLDIENEDPCINVLCRVGQECIVEDNIAACVCMESCPDHEKPVCGSNGMTFPNHCELHRTSCLEGKKISIKYNGACKGLPTQPPPTAKVNQSKPVVCYEHDRDDMRDSLIGWLKVQNKSLEGVDSYRKLLQSYFDMVDENSDGKLDTTEFREFIGANQSVAEIDTADEYINPVLQSLCADALISISDEDSDWELSIAEFIKCLDPEFKPPKKGCELDSEIYSDGTEIPTDCNSCVCACGHWVCTALKCDGQDSNHAGAENSEDEREEKPKFIVNEPEAKEQLTRKIIEHDQKERGHLQQKKVLPLLKPRHQHRHKKHGNRSNHGLRKTGHDEN</sequence>
<dbReference type="OrthoDB" id="88467at2759"/>
<dbReference type="PROSITE" id="PS51465">
    <property type="entry name" value="KAZAL_2"/>
    <property type="match status" value="1"/>
</dbReference>
<feature type="compositionally biased region" description="Basic residues" evidence="9">
    <location>
        <begin position="337"/>
        <end position="357"/>
    </location>
</feature>
<evidence type="ECO:0000256" key="5">
    <source>
        <dbReference type="ARBA" id="ARBA00023157"/>
    </source>
</evidence>
<comment type="caution">
    <text evidence="13">The sequence shown here is derived from an EMBL/GenBank/DDBJ whole genome shotgun (WGS) entry which is preliminary data.</text>
</comment>
<dbReference type="GO" id="GO:0005509">
    <property type="term" value="F:calcium ion binding"/>
    <property type="evidence" value="ECO:0007669"/>
    <property type="project" value="InterPro"/>
</dbReference>
<dbReference type="Gene3D" id="1.10.238.10">
    <property type="entry name" value="EF-hand"/>
    <property type="match status" value="1"/>
</dbReference>
<organism evidence="13 14">
    <name type="scientific">Desmophyllum pertusum</name>
    <dbReference type="NCBI Taxonomy" id="174260"/>
    <lineage>
        <taxon>Eukaryota</taxon>
        <taxon>Metazoa</taxon>
        <taxon>Cnidaria</taxon>
        <taxon>Anthozoa</taxon>
        <taxon>Hexacorallia</taxon>
        <taxon>Scleractinia</taxon>
        <taxon>Caryophylliina</taxon>
        <taxon>Caryophylliidae</taxon>
        <taxon>Desmophyllum</taxon>
    </lineage>
</organism>
<dbReference type="SUPFAM" id="SSF100895">
    <property type="entry name" value="Kazal-type serine protease inhibitors"/>
    <property type="match status" value="1"/>
</dbReference>
<dbReference type="InterPro" id="IPR018247">
    <property type="entry name" value="EF_Hand_1_Ca_BS"/>
</dbReference>
<keyword evidence="4" id="KW-0106">Calcium</keyword>
<dbReference type="GO" id="GO:0030154">
    <property type="term" value="P:cell differentiation"/>
    <property type="evidence" value="ECO:0007669"/>
    <property type="project" value="TreeGrafter"/>
</dbReference>
<dbReference type="PROSITE" id="PS00018">
    <property type="entry name" value="EF_HAND_1"/>
    <property type="match status" value="1"/>
</dbReference>
<dbReference type="Pfam" id="PF07648">
    <property type="entry name" value="Kazal_2"/>
    <property type="match status" value="1"/>
</dbReference>
<dbReference type="AlphaFoldDB" id="A0A9X0A3G3"/>
<dbReference type="CDD" id="cd00104">
    <property type="entry name" value="KAZAL_FS"/>
    <property type="match status" value="1"/>
</dbReference>
<comment type="subunit">
    <text evidence="8">Homodimer. Interacts with SCN10A. Interacts with DIP2A; DIP2A may act as a cell surface receptor for FSTL1. Interacts with BMP4. Interacts with CD14; this interaction promotes TL4-mediated signaling cascade.</text>
</comment>
<evidence type="ECO:0000313" key="14">
    <source>
        <dbReference type="Proteomes" id="UP001163046"/>
    </source>
</evidence>
<evidence type="ECO:0000256" key="4">
    <source>
        <dbReference type="ARBA" id="ARBA00022837"/>
    </source>
</evidence>
<keyword evidence="5" id="KW-1015">Disulfide bond</keyword>
<dbReference type="InterPro" id="IPR002048">
    <property type="entry name" value="EF_hand_dom"/>
</dbReference>
<dbReference type="InterPro" id="IPR036058">
    <property type="entry name" value="Kazal_dom_sf"/>
</dbReference>
<dbReference type="Proteomes" id="UP001163046">
    <property type="component" value="Unassembled WGS sequence"/>
</dbReference>
<evidence type="ECO:0000256" key="3">
    <source>
        <dbReference type="ARBA" id="ARBA00022729"/>
    </source>
</evidence>
<dbReference type="Pfam" id="PF23244">
    <property type="entry name" value="VWF"/>
    <property type="match status" value="1"/>
</dbReference>
<name>A0A9X0A3G3_9CNID</name>
<evidence type="ECO:0000259" key="11">
    <source>
        <dbReference type="PROSITE" id="PS50222"/>
    </source>
</evidence>
<dbReference type="InterPro" id="IPR057020">
    <property type="entry name" value="EF-hand_FSTL1"/>
</dbReference>
<evidence type="ECO:0000259" key="12">
    <source>
        <dbReference type="PROSITE" id="PS51465"/>
    </source>
</evidence>
<protein>
    <recommendedName>
        <fullName evidence="1">Follistatin-related protein 1</fullName>
    </recommendedName>
    <alternativeName>
        <fullName evidence="6">Follistatin-like protein 1</fullName>
    </alternativeName>
</protein>
<dbReference type="InterPro" id="IPR050653">
    <property type="entry name" value="Prot_Inhib_GrowthFact_Antg"/>
</dbReference>
<dbReference type="PROSITE" id="PS50222">
    <property type="entry name" value="EF_HAND_2"/>
    <property type="match status" value="1"/>
</dbReference>
<dbReference type="SUPFAM" id="SSF57603">
    <property type="entry name" value="FnI-like domain"/>
    <property type="match status" value="1"/>
</dbReference>
<dbReference type="InterPro" id="IPR002350">
    <property type="entry name" value="Kazal_dom"/>
</dbReference>
<dbReference type="Gene3D" id="3.30.60.30">
    <property type="match status" value="1"/>
</dbReference>
<evidence type="ECO:0000256" key="7">
    <source>
        <dbReference type="ARBA" id="ARBA00045812"/>
    </source>
</evidence>
<dbReference type="SMART" id="SM00280">
    <property type="entry name" value="KAZAL"/>
    <property type="match status" value="1"/>
</dbReference>
<evidence type="ECO:0000256" key="2">
    <source>
        <dbReference type="ARBA" id="ARBA00022674"/>
    </source>
</evidence>
<evidence type="ECO:0000256" key="6">
    <source>
        <dbReference type="ARBA" id="ARBA00042478"/>
    </source>
</evidence>
<evidence type="ECO:0000256" key="10">
    <source>
        <dbReference type="SAM" id="SignalP"/>
    </source>
</evidence>
<evidence type="ECO:0000256" key="8">
    <source>
        <dbReference type="ARBA" id="ARBA00046973"/>
    </source>
</evidence>
<evidence type="ECO:0000313" key="13">
    <source>
        <dbReference type="EMBL" id="KAJ7392686.1"/>
    </source>
</evidence>
<dbReference type="InterPro" id="IPR011992">
    <property type="entry name" value="EF-hand-dom_pair"/>
</dbReference>
<feature type="domain" description="EF-hand" evidence="11">
    <location>
        <begin position="155"/>
        <end position="190"/>
    </location>
</feature>